<gene>
    <name evidence="3" type="ORF">Agub_g10973</name>
</gene>
<feature type="domain" description="MaoC-like" evidence="2">
    <location>
        <begin position="2"/>
        <end position="102"/>
    </location>
</feature>
<dbReference type="Gene3D" id="3.10.129.10">
    <property type="entry name" value="Hotdog Thioesterase"/>
    <property type="match status" value="1"/>
</dbReference>
<dbReference type="Pfam" id="PF01575">
    <property type="entry name" value="MaoC_dehydratas"/>
    <property type="match status" value="1"/>
</dbReference>
<dbReference type="GO" id="GO:0006635">
    <property type="term" value="P:fatty acid beta-oxidation"/>
    <property type="evidence" value="ECO:0007669"/>
    <property type="project" value="TreeGrafter"/>
</dbReference>
<sequence length="161" mass="17885">PPDACASFTTTLSQAALYRLSGDYNPLHVDPEVSSRVGFPRPILHGLCSLGVSVRLVLRAFGGDDPSRLQSVKVRFSKHVFPGETLRVEMWLEQQQQQEQQQQELLSSQQQQREESSPNPTAASATTTTTTKVIFRTWVEERKVLAITNAAVELLPPASRL</sequence>
<evidence type="ECO:0000313" key="4">
    <source>
        <dbReference type="Proteomes" id="UP001054857"/>
    </source>
</evidence>
<dbReference type="PANTHER" id="PTHR13078:SF56">
    <property type="entry name" value="PEROXISOMAL MULTIFUNCTIONAL ENZYME TYPE 2"/>
    <property type="match status" value="1"/>
</dbReference>
<feature type="compositionally biased region" description="Low complexity" evidence="1">
    <location>
        <begin position="99"/>
        <end position="111"/>
    </location>
</feature>
<name>A0AAD3DVP0_9CHLO</name>
<protein>
    <recommendedName>
        <fullName evidence="2">MaoC-like domain-containing protein</fullName>
    </recommendedName>
</protein>
<dbReference type="CDD" id="cd03448">
    <property type="entry name" value="HDE_HSD"/>
    <property type="match status" value="1"/>
</dbReference>
<evidence type="ECO:0000259" key="2">
    <source>
        <dbReference type="Pfam" id="PF01575"/>
    </source>
</evidence>
<reference evidence="3 4" key="1">
    <citation type="journal article" date="2021" name="Sci. Rep.">
        <title>Genome sequencing of the multicellular alga Astrephomene provides insights into convergent evolution of germ-soma differentiation.</title>
        <authorList>
            <person name="Yamashita S."/>
            <person name="Yamamoto K."/>
            <person name="Matsuzaki R."/>
            <person name="Suzuki S."/>
            <person name="Yamaguchi H."/>
            <person name="Hirooka S."/>
            <person name="Minakuchi Y."/>
            <person name="Miyagishima S."/>
            <person name="Kawachi M."/>
            <person name="Toyoda A."/>
            <person name="Nozaki H."/>
        </authorList>
    </citation>
    <scope>NUCLEOTIDE SEQUENCE [LARGE SCALE GENOMIC DNA]</scope>
    <source>
        <strain evidence="3 4">NIES-4017</strain>
    </source>
</reference>
<feature type="non-terminal residue" evidence="3">
    <location>
        <position position="161"/>
    </location>
</feature>
<keyword evidence="4" id="KW-1185">Reference proteome</keyword>
<dbReference type="PANTHER" id="PTHR13078">
    <property type="entry name" value="PEROXISOMAL MULTIFUNCTIONAL ENZYME TYPE 2-RELATED"/>
    <property type="match status" value="1"/>
</dbReference>
<evidence type="ECO:0000313" key="3">
    <source>
        <dbReference type="EMBL" id="GFR48959.1"/>
    </source>
</evidence>
<dbReference type="EMBL" id="BMAR01000027">
    <property type="protein sequence ID" value="GFR48959.1"/>
    <property type="molecule type" value="Genomic_DNA"/>
</dbReference>
<accession>A0AAD3DVP0</accession>
<evidence type="ECO:0000256" key="1">
    <source>
        <dbReference type="SAM" id="MobiDB-lite"/>
    </source>
</evidence>
<dbReference type="GO" id="GO:0044594">
    <property type="term" value="F:17-beta-hydroxysteroid dehydrogenase (NAD+) activity"/>
    <property type="evidence" value="ECO:0007669"/>
    <property type="project" value="TreeGrafter"/>
</dbReference>
<dbReference type="GO" id="GO:0005777">
    <property type="term" value="C:peroxisome"/>
    <property type="evidence" value="ECO:0007669"/>
    <property type="project" value="TreeGrafter"/>
</dbReference>
<dbReference type="GO" id="GO:0003857">
    <property type="term" value="F:(3S)-3-hydroxyacyl-CoA dehydrogenase (NAD+) activity"/>
    <property type="evidence" value="ECO:0007669"/>
    <property type="project" value="TreeGrafter"/>
</dbReference>
<comment type="caution">
    <text evidence="3">The sequence shown here is derived from an EMBL/GenBank/DDBJ whole genome shotgun (WGS) entry which is preliminary data.</text>
</comment>
<dbReference type="InterPro" id="IPR002539">
    <property type="entry name" value="MaoC-like_dom"/>
</dbReference>
<organism evidence="3 4">
    <name type="scientific">Astrephomene gubernaculifera</name>
    <dbReference type="NCBI Taxonomy" id="47775"/>
    <lineage>
        <taxon>Eukaryota</taxon>
        <taxon>Viridiplantae</taxon>
        <taxon>Chlorophyta</taxon>
        <taxon>core chlorophytes</taxon>
        <taxon>Chlorophyceae</taxon>
        <taxon>CS clade</taxon>
        <taxon>Chlamydomonadales</taxon>
        <taxon>Astrephomenaceae</taxon>
        <taxon>Astrephomene</taxon>
    </lineage>
</organism>
<dbReference type="InterPro" id="IPR029069">
    <property type="entry name" value="HotDog_dom_sf"/>
</dbReference>
<dbReference type="GO" id="GO:0004300">
    <property type="term" value="F:enoyl-CoA hydratase activity"/>
    <property type="evidence" value="ECO:0007669"/>
    <property type="project" value="TreeGrafter"/>
</dbReference>
<dbReference type="AlphaFoldDB" id="A0AAD3DVP0"/>
<feature type="region of interest" description="Disordered" evidence="1">
    <location>
        <begin position="99"/>
        <end position="128"/>
    </location>
</feature>
<dbReference type="Proteomes" id="UP001054857">
    <property type="component" value="Unassembled WGS sequence"/>
</dbReference>
<dbReference type="SUPFAM" id="SSF54637">
    <property type="entry name" value="Thioesterase/thiol ester dehydrase-isomerase"/>
    <property type="match status" value="1"/>
</dbReference>
<proteinExistence type="predicted"/>